<evidence type="ECO:0000313" key="1">
    <source>
        <dbReference type="EMBL" id="SMB81684.1"/>
    </source>
</evidence>
<gene>
    <name evidence="1" type="ORF">SAMN00790413_04677</name>
</gene>
<dbReference type="EMBL" id="FWWU01000005">
    <property type="protein sequence ID" value="SMB81684.1"/>
    <property type="molecule type" value="Genomic_DNA"/>
</dbReference>
<dbReference type="Proteomes" id="UP000192582">
    <property type="component" value="Unassembled WGS sequence"/>
</dbReference>
<name>A0A1W1ULT4_9DEIO</name>
<reference evidence="1 2" key="1">
    <citation type="submission" date="2017-04" db="EMBL/GenBank/DDBJ databases">
        <authorList>
            <person name="Afonso C.L."/>
            <person name="Miller P.J."/>
            <person name="Scott M.A."/>
            <person name="Spackman E."/>
            <person name="Goraichik I."/>
            <person name="Dimitrov K.M."/>
            <person name="Suarez D.L."/>
            <person name="Swayne D.E."/>
        </authorList>
    </citation>
    <scope>NUCLEOTIDE SEQUENCE [LARGE SCALE GENOMIC DNA]</scope>
    <source>
        <strain evidence="1 2">KR-140</strain>
    </source>
</reference>
<evidence type="ECO:0000313" key="2">
    <source>
        <dbReference type="Proteomes" id="UP000192582"/>
    </source>
</evidence>
<sequence length="135" mass="13681">MPPRAAYTFEILNAARQPVGTFNAAGQLQSSGDLSTGTLLRISRPGASRLFQLAQPVMGETALGDVRLVNGNSTVTLGALLGGTAPPEARTNVTPEQLNTALGLSTSLGTVSVGMGGSIGVNGLPLALPLILPLF</sequence>
<accession>A0A1W1ULT4</accession>
<protein>
    <submittedName>
        <fullName evidence="1">Uncharacterized protein</fullName>
    </submittedName>
</protein>
<organism evidence="1 2">
    <name type="scientific">Deinococcus hopiensis KR-140</name>
    <dbReference type="NCBI Taxonomy" id="695939"/>
    <lineage>
        <taxon>Bacteria</taxon>
        <taxon>Thermotogati</taxon>
        <taxon>Deinococcota</taxon>
        <taxon>Deinococci</taxon>
        <taxon>Deinococcales</taxon>
        <taxon>Deinococcaceae</taxon>
        <taxon>Deinococcus</taxon>
    </lineage>
</organism>
<dbReference type="AlphaFoldDB" id="A0A1W1ULT4"/>
<keyword evidence="2" id="KW-1185">Reference proteome</keyword>
<proteinExistence type="predicted"/>